<dbReference type="PROSITE" id="PS00070">
    <property type="entry name" value="ALDEHYDE_DEHYDR_CYS"/>
    <property type="match status" value="1"/>
</dbReference>
<dbReference type="InterPro" id="IPR016160">
    <property type="entry name" value="Ald_DH_CS_CYS"/>
</dbReference>
<sequence>MLSQEIQEIKIVEKPQSFFPDEASIPPEFQLSEPIHQTEYLIAGELRHWDGAVEQARSPILVQTKDGLAPKIVGSFPLLTEIEALQALDAAVHAYNNGRGIWPTMSVAKRIERVQEFAYRMGEKRTEIVKLLMWEIGKSYQDSVKEFDRTIDYIQDTIDALKDLDRSSSRFVIEQGIIGQIRRSPLGVALCMGPSNYPLNETFTTFIPALIMGNTIVFKPPRPGVLLYRPLLEAFRDSFPPGVVNTIYGAGSKVTPPLMPTGKVDVLAFIGSSKVADSLKKLHPKTHRLRCALGLDAKNPAIILPDADLDLTVQECILGTLSYNGQRCTALKILFVHAQIIDKFLAKFTKAIDNLKCGMPWEKGVNITPLPEGRTDYLKSVVEDAKHFGAKVINDNGGSINETFFYPAVLYPVNSQMKLYREEQFGPVIPIVPFQDIETPINYLTDSDYGQQVSIFGKDADVIANLIDPLVNQVGRVNINSQCQRGPDTFPFTGRKDSAEGTLSVADALRVFSIRTIVAAKEVDLNKTMISKIVREHKSNFLSTDFIL</sequence>
<evidence type="ECO:0000259" key="2">
    <source>
        <dbReference type="Pfam" id="PF00171"/>
    </source>
</evidence>
<keyword evidence="4" id="KW-1185">Reference proteome</keyword>
<dbReference type="Pfam" id="PF00171">
    <property type="entry name" value="Aldedh"/>
    <property type="match status" value="1"/>
</dbReference>
<evidence type="ECO:0000313" key="4">
    <source>
        <dbReference type="Proteomes" id="UP001333818"/>
    </source>
</evidence>
<reference evidence="3" key="1">
    <citation type="submission" date="2024-01" db="EMBL/GenBank/DDBJ databases">
        <title>Bank of Algae and Cyanobacteria of the Azores (BACA) strain genomes.</title>
        <authorList>
            <person name="Luz R."/>
            <person name="Cordeiro R."/>
            <person name="Fonseca A."/>
            <person name="Goncalves V."/>
        </authorList>
    </citation>
    <scope>NUCLEOTIDE SEQUENCE</scope>
    <source>
        <strain evidence="3">BACA0141</strain>
    </source>
</reference>
<gene>
    <name evidence="3" type="ORF">V2H45_05605</name>
</gene>
<dbReference type="InterPro" id="IPR016163">
    <property type="entry name" value="Ald_DH_C"/>
</dbReference>
<dbReference type="AlphaFoldDB" id="A0AAW9Q0C2"/>
<organism evidence="3 4">
    <name type="scientific">Tumidithrix elongata BACA0141</name>
    <dbReference type="NCBI Taxonomy" id="2716417"/>
    <lineage>
        <taxon>Bacteria</taxon>
        <taxon>Bacillati</taxon>
        <taxon>Cyanobacteriota</taxon>
        <taxon>Cyanophyceae</taxon>
        <taxon>Pseudanabaenales</taxon>
        <taxon>Pseudanabaenaceae</taxon>
        <taxon>Tumidithrix</taxon>
        <taxon>Tumidithrix elongata</taxon>
    </lineage>
</organism>
<name>A0AAW9Q0C2_9CYAN</name>
<dbReference type="InterPro" id="IPR016161">
    <property type="entry name" value="Ald_DH/histidinol_DH"/>
</dbReference>
<dbReference type="GO" id="GO:0016620">
    <property type="term" value="F:oxidoreductase activity, acting on the aldehyde or oxo group of donors, NAD or NADP as acceptor"/>
    <property type="evidence" value="ECO:0007669"/>
    <property type="project" value="InterPro"/>
</dbReference>
<accession>A0AAW9Q0C2</accession>
<dbReference type="InterPro" id="IPR050740">
    <property type="entry name" value="Aldehyde_DH_Superfamily"/>
</dbReference>
<feature type="domain" description="Aldehyde dehydrogenase" evidence="2">
    <location>
        <begin position="71"/>
        <end position="512"/>
    </location>
</feature>
<dbReference type="Proteomes" id="UP001333818">
    <property type="component" value="Unassembled WGS sequence"/>
</dbReference>
<dbReference type="PANTHER" id="PTHR43353">
    <property type="entry name" value="SUCCINATE-SEMIALDEHYDE DEHYDROGENASE, MITOCHONDRIAL"/>
    <property type="match status" value="1"/>
</dbReference>
<dbReference type="InterPro" id="IPR016162">
    <property type="entry name" value="Ald_DH_N"/>
</dbReference>
<proteinExistence type="predicted"/>
<dbReference type="InterPro" id="IPR015590">
    <property type="entry name" value="Aldehyde_DH_dom"/>
</dbReference>
<evidence type="ECO:0000313" key="3">
    <source>
        <dbReference type="EMBL" id="MEE3716218.1"/>
    </source>
</evidence>
<dbReference type="SUPFAM" id="SSF53720">
    <property type="entry name" value="ALDH-like"/>
    <property type="match status" value="1"/>
</dbReference>
<protein>
    <submittedName>
        <fullName evidence="3">NADP-dependent glyceraldehyde-3-phosphate dehydrogenase</fullName>
    </submittedName>
</protein>
<comment type="caution">
    <text evidence="3">The sequence shown here is derived from an EMBL/GenBank/DDBJ whole genome shotgun (WGS) entry which is preliminary data.</text>
</comment>
<dbReference type="CDD" id="cd07082">
    <property type="entry name" value="ALDH_F11_NP-GAPDH"/>
    <property type="match status" value="1"/>
</dbReference>
<dbReference type="Gene3D" id="3.40.605.10">
    <property type="entry name" value="Aldehyde Dehydrogenase, Chain A, domain 1"/>
    <property type="match status" value="1"/>
</dbReference>
<keyword evidence="1" id="KW-0560">Oxidoreductase</keyword>
<dbReference type="EMBL" id="JAZBJZ010000014">
    <property type="protein sequence ID" value="MEE3716218.1"/>
    <property type="molecule type" value="Genomic_DNA"/>
</dbReference>
<evidence type="ECO:0000256" key="1">
    <source>
        <dbReference type="ARBA" id="ARBA00023002"/>
    </source>
</evidence>
<dbReference type="Gene3D" id="3.40.309.10">
    <property type="entry name" value="Aldehyde Dehydrogenase, Chain A, domain 2"/>
    <property type="match status" value="1"/>
</dbReference>
<dbReference type="PANTHER" id="PTHR43353:SF5">
    <property type="entry name" value="SUCCINATE-SEMIALDEHYDE DEHYDROGENASE, MITOCHONDRIAL"/>
    <property type="match status" value="1"/>
</dbReference>